<evidence type="ECO:0000259" key="2">
    <source>
        <dbReference type="Pfam" id="PF01636"/>
    </source>
</evidence>
<evidence type="ECO:0000313" key="4">
    <source>
        <dbReference type="Proteomes" id="UP000467006"/>
    </source>
</evidence>
<dbReference type="PANTHER" id="PTHR21064:SF6">
    <property type="entry name" value="AMINOGLYCOSIDE PHOSPHOTRANSFERASE DOMAIN-CONTAINING PROTEIN"/>
    <property type="match status" value="1"/>
</dbReference>
<dbReference type="Pfam" id="PF01636">
    <property type="entry name" value="APH"/>
    <property type="match status" value="1"/>
</dbReference>
<dbReference type="OrthoDB" id="241498at2"/>
<dbReference type="GO" id="GO:0009088">
    <property type="term" value="P:threonine biosynthetic process"/>
    <property type="evidence" value="ECO:0007669"/>
    <property type="project" value="TreeGrafter"/>
</dbReference>
<dbReference type="Gene3D" id="1.10.510.10">
    <property type="entry name" value="Transferase(Phosphotransferase) domain 1"/>
    <property type="match status" value="1"/>
</dbReference>
<reference evidence="3 4" key="1">
    <citation type="journal article" date="2019" name="Emerg. Microbes Infect.">
        <title>Comprehensive subspecies identification of 175 nontuberculous mycobacteria species based on 7547 genomic profiles.</title>
        <authorList>
            <person name="Matsumoto Y."/>
            <person name="Kinjo T."/>
            <person name="Motooka D."/>
            <person name="Nabeya D."/>
            <person name="Jung N."/>
            <person name="Uechi K."/>
            <person name="Horii T."/>
            <person name="Iida T."/>
            <person name="Fujita J."/>
            <person name="Nakamura S."/>
        </authorList>
    </citation>
    <scope>NUCLEOTIDE SEQUENCE [LARGE SCALE GENOMIC DNA]</scope>
    <source>
        <strain evidence="3 4">JCM 6396</strain>
    </source>
</reference>
<keyword evidence="3" id="KW-0808">Transferase</keyword>
<sequence>MSGMPPDHHSYARAALAAYDRAPDTPVRLLSLSENATYLVEDGDPMVLRVHRPGYHGLAAIRSELAWMTALRQDTDVVTPALIPAADGSDVVAAVVGDRTLAVDAMTFVDGCTAEERPDAVGYDELGQLTAQMHDHAERWSPPAFFTRFRWDLDATLGPAARWGNWRAAFGPGDDAAVEVERAAGRVAATLTEFGQTPDRFGLIHADLRMANLMVAATGPSGLTVIDFDDSGWSWYLADLGAVVSFIEDTPDAQRMISDWLHGYREVRAIPPAHLAMIPTFVMWRRLMLTAWVASHADSDAALTFGTGFATGTAALARRYLSDRGWMRYE</sequence>
<protein>
    <submittedName>
        <fullName evidence="3">Aminoglycoside phosphotransferase</fullName>
    </submittedName>
</protein>
<dbReference type="Gene3D" id="3.30.200.70">
    <property type="match status" value="1"/>
</dbReference>
<dbReference type="Proteomes" id="UP000467006">
    <property type="component" value="Chromosome"/>
</dbReference>
<accession>A0A7I7K8H9</accession>
<comment type="similarity">
    <text evidence="1">Belongs to the pseudomonas-type ThrB family.</text>
</comment>
<organism evidence="3 4">
    <name type="scientific">Mycolicibacterium duvalii</name>
    <dbReference type="NCBI Taxonomy" id="39688"/>
    <lineage>
        <taxon>Bacteria</taxon>
        <taxon>Bacillati</taxon>
        <taxon>Actinomycetota</taxon>
        <taxon>Actinomycetes</taxon>
        <taxon>Mycobacteriales</taxon>
        <taxon>Mycobacteriaceae</taxon>
        <taxon>Mycolicibacterium</taxon>
    </lineage>
</organism>
<dbReference type="KEGG" id="mdu:MDUV_46710"/>
<dbReference type="SUPFAM" id="SSF56112">
    <property type="entry name" value="Protein kinase-like (PK-like)"/>
    <property type="match status" value="1"/>
</dbReference>
<evidence type="ECO:0000256" key="1">
    <source>
        <dbReference type="ARBA" id="ARBA00038240"/>
    </source>
</evidence>
<dbReference type="RefSeq" id="WP_098002169.1">
    <property type="nucleotide sequence ID" value="NZ_AP022563.1"/>
</dbReference>
<dbReference type="InterPro" id="IPR002575">
    <property type="entry name" value="Aminoglycoside_PTrfase"/>
</dbReference>
<dbReference type="GO" id="GO:0004413">
    <property type="term" value="F:homoserine kinase activity"/>
    <property type="evidence" value="ECO:0007669"/>
    <property type="project" value="TreeGrafter"/>
</dbReference>
<feature type="domain" description="Aminoglycoside phosphotransferase" evidence="2">
    <location>
        <begin position="32"/>
        <end position="267"/>
    </location>
</feature>
<name>A0A7I7K8H9_9MYCO</name>
<keyword evidence="4" id="KW-1185">Reference proteome</keyword>
<dbReference type="InterPro" id="IPR011009">
    <property type="entry name" value="Kinase-like_dom_sf"/>
</dbReference>
<evidence type="ECO:0000313" key="3">
    <source>
        <dbReference type="EMBL" id="BBX19811.1"/>
    </source>
</evidence>
<dbReference type="Gene3D" id="1.20.1270.170">
    <property type="match status" value="1"/>
</dbReference>
<proteinExistence type="inferred from homology"/>
<gene>
    <name evidence="3" type="ORF">MDUV_46710</name>
</gene>
<dbReference type="PANTHER" id="PTHR21064">
    <property type="entry name" value="AMINOGLYCOSIDE PHOSPHOTRANSFERASE DOMAIN-CONTAINING PROTEIN-RELATED"/>
    <property type="match status" value="1"/>
</dbReference>
<dbReference type="AlphaFoldDB" id="A0A7I7K8H9"/>
<dbReference type="InterPro" id="IPR050249">
    <property type="entry name" value="Pseudomonas-type_ThrB"/>
</dbReference>
<dbReference type="EMBL" id="AP022563">
    <property type="protein sequence ID" value="BBX19811.1"/>
    <property type="molecule type" value="Genomic_DNA"/>
</dbReference>